<organism evidence="3 4">
    <name type="scientific">Chitinophaga pollutisoli</name>
    <dbReference type="NCBI Taxonomy" id="3133966"/>
    <lineage>
        <taxon>Bacteria</taxon>
        <taxon>Pseudomonadati</taxon>
        <taxon>Bacteroidota</taxon>
        <taxon>Chitinophagia</taxon>
        <taxon>Chitinophagales</taxon>
        <taxon>Chitinophagaceae</taxon>
        <taxon>Chitinophaga</taxon>
    </lineage>
</organism>
<keyword evidence="4" id="KW-1185">Reference proteome</keyword>
<dbReference type="InterPro" id="IPR018060">
    <property type="entry name" value="HTH_AraC"/>
</dbReference>
<sequence>MKIPYFLKFEDEHLISLHQYSQLPDWCKYPLHFALERRYFKQPQIELLSQQLNQEPFFIDLVQINAKEPAYIPFDINDRQLYLYFMLKGSLLYTTGDYRPIIRTQPNTFLMSYYDIGHYFAYAQQGIHIAFVVSILPEWIEGMYQEYDNLKDILHRFKNENKTYDTMYQCRMDRKIHRWLYKIYSYSQANIGAIDGNLRKYISYLLEHYDQVIREQNGDLAYKVKAYIEEHYCDAELSVKFLTDYFFLTERTLLNVFKRQYNMSVQEFYTELRMGHALLLMQQKGIGIKDVYMEVGYTDERTFRSALERYLKRR</sequence>
<dbReference type="PANTHER" id="PTHR43280">
    <property type="entry name" value="ARAC-FAMILY TRANSCRIPTIONAL REGULATOR"/>
    <property type="match status" value="1"/>
</dbReference>
<dbReference type="Proteomes" id="UP001485459">
    <property type="component" value="Chromosome"/>
</dbReference>
<dbReference type="Pfam" id="PF12833">
    <property type="entry name" value="HTH_18"/>
    <property type="match status" value="1"/>
</dbReference>
<reference evidence="4" key="1">
    <citation type="submission" date="2024-03" db="EMBL/GenBank/DDBJ databases">
        <title>Chitinophaga horti sp. nov., isolated from garden soil.</title>
        <authorList>
            <person name="Lee D.S."/>
            <person name="Han D.M."/>
            <person name="Baek J.H."/>
            <person name="Choi D.G."/>
            <person name="Jeon J.H."/>
            <person name="Jeon C.O."/>
        </authorList>
    </citation>
    <scope>NUCLEOTIDE SEQUENCE [LARGE SCALE GENOMIC DNA]</scope>
    <source>
        <strain evidence="4">GPA1</strain>
    </source>
</reference>
<dbReference type="Gene3D" id="1.10.10.60">
    <property type="entry name" value="Homeodomain-like"/>
    <property type="match status" value="1"/>
</dbReference>
<evidence type="ECO:0000256" key="1">
    <source>
        <dbReference type="ARBA" id="ARBA00023125"/>
    </source>
</evidence>
<dbReference type="RefSeq" id="WP_341836906.1">
    <property type="nucleotide sequence ID" value="NZ_CP149822.1"/>
</dbReference>
<gene>
    <name evidence="3" type="ORF">WJU16_03330</name>
</gene>
<accession>A0ABZ2YRW1</accession>
<feature type="domain" description="HTH araC/xylS-type" evidence="2">
    <location>
        <begin position="222"/>
        <end position="314"/>
    </location>
</feature>
<dbReference type="PROSITE" id="PS01124">
    <property type="entry name" value="HTH_ARAC_FAMILY_2"/>
    <property type="match status" value="1"/>
</dbReference>
<dbReference type="PANTHER" id="PTHR43280:SF2">
    <property type="entry name" value="HTH-TYPE TRANSCRIPTIONAL REGULATOR EXSA"/>
    <property type="match status" value="1"/>
</dbReference>
<protein>
    <submittedName>
        <fullName evidence="3">Helix-turn-helix domain-containing protein</fullName>
    </submittedName>
</protein>
<proteinExistence type="predicted"/>
<evidence type="ECO:0000313" key="3">
    <source>
        <dbReference type="EMBL" id="WZN42067.1"/>
    </source>
</evidence>
<evidence type="ECO:0000313" key="4">
    <source>
        <dbReference type="Proteomes" id="UP001485459"/>
    </source>
</evidence>
<dbReference type="EMBL" id="CP149822">
    <property type="protein sequence ID" value="WZN42067.1"/>
    <property type="molecule type" value="Genomic_DNA"/>
</dbReference>
<evidence type="ECO:0000259" key="2">
    <source>
        <dbReference type="PROSITE" id="PS01124"/>
    </source>
</evidence>
<dbReference type="SMART" id="SM00342">
    <property type="entry name" value="HTH_ARAC"/>
    <property type="match status" value="1"/>
</dbReference>
<name>A0ABZ2YRW1_9BACT</name>
<keyword evidence="1" id="KW-0238">DNA-binding</keyword>